<dbReference type="Pfam" id="PF00248">
    <property type="entry name" value="Aldo_ket_red"/>
    <property type="match status" value="1"/>
</dbReference>
<keyword evidence="3" id="KW-1185">Reference proteome</keyword>
<dbReference type="InterPro" id="IPR020471">
    <property type="entry name" value="AKR"/>
</dbReference>
<dbReference type="PRINTS" id="PR00069">
    <property type="entry name" value="ALDKETRDTASE"/>
</dbReference>
<evidence type="ECO:0000313" key="3">
    <source>
        <dbReference type="Proteomes" id="UP000576393"/>
    </source>
</evidence>
<name>A0A852V6N2_9ACTN</name>
<dbReference type="InterPro" id="IPR050523">
    <property type="entry name" value="AKR_Detox_Biosynth"/>
</dbReference>
<dbReference type="PANTHER" id="PTHR43364">
    <property type="entry name" value="NADH-SPECIFIC METHYLGLYOXAL REDUCTASE-RELATED"/>
    <property type="match status" value="1"/>
</dbReference>
<dbReference type="AlphaFoldDB" id="A0A852V6N2"/>
<feature type="domain" description="NADP-dependent oxidoreductase" evidence="1">
    <location>
        <begin position="10"/>
        <end position="306"/>
    </location>
</feature>
<dbReference type="CDD" id="cd19081">
    <property type="entry name" value="AKR_AKR9C1"/>
    <property type="match status" value="1"/>
</dbReference>
<dbReference type="GO" id="GO:0016491">
    <property type="term" value="F:oxidoreductase activity"/>
    <property type="evidence" value="ECO:0007669"/>
    <property type="project" value="InterPro"/>
</dbReference>
<gene>
    <name evidence="2" type="ORF">HDA43_005987</name>
</gene>
<dbReference type="SUPFAM" id="SSF51430">
    <property type="entry name" value="NAD(P)-linked oxidoreductase"/>
    <property type="match status" value="1"/>
</dbReference>
<organism evidence="2 3">
    <name type="scientific">Streptosporangium sandarakinum</name>
    <dbReference type="NCBI Taxonomy" id="1260955"/>
    <lineage>
        <taxon>Bacteria</taxon>
        <taxon>Bacillati</taxon>
        <taxon>Actinomycetota</taxon>
        <taxon>Actinomycetes</taxon>
        <taxon>Streptosporangiales</taxon>
        <taxon>Streptosporangiaceae</taxon>
        <taxon>Streptosporangium</taxon>
    </lineage>
</organism>
<protein>
    <submittedName>
        <fullName evidence="2">Aryl-alcohol dehydrogenase-like predicted oxidoreductase</fullName>
    </submittedName>
</protein>
<evidence type="ECO:0000259" key="1">
    <source>
        <dbReference type="Pfam" id="PF00248"/>
    </source>
</evidence>
<dbReference type="EMBL" id="JACCCO010000003">
    <property type="protein sequence ID" value="NYF43760.1"/>
    <property type="molecule type" value="Genomic_DNA"/>
</dbReference>
<accession>A0A852V6N2</accession>
<dbReference type="InterPro" id="IPR036812">
    <property type="entry name" value="NAD(P)_OxRdtase_dom_sf"/>
</dbReference>
<dbReference type="GO" id="GO:0005829">
    <property type="term" value="C:cytosol"/>
    <property type="evidence" value="ECO:0007669"/>
    <property type="project" value="TreeGrafter"/>
</dbReference>
<proteinExistence type="predicted"/>
<comment type="caution">
    <text evidence="2">The sequence shown here is derived from an EMBL/GenBank/DDBJ whole genome shotgun (WGS) entry which is preliminary data.</text>
</comment>
<dbReference type="PANTHER" id="PTHR43364:SF6">
    <property type="entry name" value="OXIDOREDUCTASE-RELATED"/>
    <property type="match status" value="1"/>
</dbReference>
<dbReference type="RefSeq" id="WP_179827464.1">
    <property type="nucleotide sequence ID" value="NZ_JACCCO010000003.1"/>
</dbReference>
<dbReference type="Proteomes" id="UP000576393">
    <property type="component" value="Unassembled WGS sequence"/>
</dbReference>
<evidence type="ECO:0000313" key="2">
    <source>
        <dbReference type="EMBL" id="NYF43760.1"/>
    </source>
</evidence>
<sequence>MSFSELNLFPLCLGGNVFGWTAGREDSFAVLDAYAEAGGNFVDTADVYSAWAPGHAGGESETIIGEWLDARGNRDRIVLATKVGMLGSRPGLSAKNVRLAVEDSLRRLRTDYIDLYWAHIDDADTPLEETLGVFGELIGEGKIRNIGASNYGPERLAEALDVSEREGLPRYGVLQQHYNLVERDYEGALRDVVAARGLTSTPYLGLARGFLTGKYRPGVEVDSPRAGAAARYLEEERGRRVLAALDEVAAAHDAVPATVALAWLAAQPTVAAPIASARNVEQLRPLLAVAELELTDDDLKLLDEASR</sequence>
<reference evidence="2 3" key="1">
    <citation type="submission" date="2020-07" db="EMBL/GenBank/DDBJ databases">
        <title>Sequencing the genomes of 1000 actinobacteria strains.</title>
        <authorList>
            <person name="Klenk H.-P."/>
        </authorList>
    </citation>
    <scope>NUCLEOTIDE SEQUENCE [LARGE SCALE GENOMIC DNA]</scope>
    <source>
        <strain evidence="2 3">DSM 45763</strain>
    </source>
</reference>
<dbReference type="Gene3D" id="3.20.20.100">
    <property type="entry name" value="NADP-dependent oxidoreductase domain"/>
    <property type="match status" value="1"/>
</dbReference>
<dbReference type="InterPro" id="IPR023210">
    <property type="entry name" value="NADP_OxRdtase_dom"/>
</dbReference>